<dbReference type="OrthoDB" id="4562539at2"/>
<organism evidence="1 2">
    <name type="scientific">Nocardia yunnanensis</name>
    <dbReference type="NCBI Taxonomy" id="2382165"/>
    <lineage>
        <taxon>Bacteria</taxon>
        <taxon>Bacillati</taxon>
        <taxon>Actinomycetota</taxon>
        <taxon>Actinomycetes</taxon>
        <taxon>Mycobacteriales</taxon>
        <taxon>Nocardiaceae</taxon>
        <taxon>Nocardia</taxon>
    </lineage>
</organism>
<protein>
    <submittedName>
        <fullName evidence="1">WXG100 family type VII secretion target</fullName>
    </submittedName>
</protein>
<dbReference type="AlphaFoldDB" id="A0A386ZHC0"/>
<dbReference type="KEGG" id="nyu:D7D52_25320"/>
<keyword evidence="2" id="KW-1185">Reference proteome</keyword>
<evidence type="ECO:0000313" key="2">
    <source>
        <dbReference type="Proteomes" id="UP000267164"/>
    </source>
</evidence>
<dbReference type="SUPFAM" id="SSF140453">
    <property type="entry name" value="EsxAB dimer-like"/>
    <property type="match status" value="1"/>
</dbReference>
<name>A0A386ZHC0_9NOCA</name>
<sequence length="120" mass="13006">MYKIGLSFARMLTTGDDMGKKVEVEVAGMRSVADGLDSMSAKITGILDTVKAAAEAHDGCWGHDEYGDKFADGQSGYNARNPDLQKAIQSKATMLEQYSKGLRDAATKFDNTEETNKDGF</sequence>
<accession>A0A386ZHC0</accession>
<proteinExistence type="predicted"/>
<dbReference type="Proteomes" id="UP000267164">
    <property type="component" value="Chromosome"/>
</dbReference>
<dbReference type="EMBL" id="CP032568">
    <property type="protein sequence ID" value="AYF76583.1"/>
    <property type="molecule type" value="Genomic_DNA"/>
</dbReference>
<reference evidence="1 2" key="1">
    <citation type="submission" date="2018-09" db="EMBL/GenBank/DDBJ databases">
        <title>Nocardia yunnanensis sp. nov., an actinomycete isolated from a soil sample.</title>
        <authorList>
            <person name="Zhang J."/>
        </authorList>
    </citation>
    <scope>NUCLEOTIDE SEQUENCE [LARGE SCALE GENOMIC DNA]</scope>
    <source>
        <strain evidence="1 2">CFHS0054</strain>
    </source>
</reference>
<gene>
    <name evidence="1" type="ORF">D7D52_25320</name>
</gene>
<dbReference type="InterPro" id="IPR036689">
    <property type="entry name" value="ESAT-6-like_sf"/>
</dbReference>
<evidence type="ECO:0000313" key="1">
    <source>
        <dbReference type="EMBL" id="AYF76583.1"/>
    </source>
</evidence>
<dbReference type="Gene3D" id="1.10.287.1060">
    <property type="entry name" value="ESAT-6-like"/>
    <property type="match status" value="1"/>
</dbReference>